<accession>A0A0B8NJN1</accession>
<dbReference type="EMBL" id="BBRZ01000008">
    <property type="protein sequence ID" value="GAM54880.1"/>
    <property type="molecule type" value="Genomic_DNA"/>
</dbReference>
<protein>
    <submittedName>
        <fullName evidence="1">DNA recombination and repair protein recF</fullName>
    </submittedName>
</protein>
<gene>
    <name evidence="1" type="ORF">JCM19231_5800</name>
</gene>
<keyword evidence="2" id="KW-1185">Reference proteome</keyword>
<proteinExistence type="predicted"/>
<name>A0A0B8NJN1_9VIBR</name>
<evidence type="ECO:0000313" key="2">
    <source>
        <dbReference type="Proteomes" id="UP000031671"/>
    </source>
</evidence>
<dbReference type="Proteomes" id="UP000031671">
    <property type="component" value="Unassembled WGS sequence"/>
</dbReference>
<reference evidence="1 2" key="2">
    <citation type="submission" date="2015-01" db="EMBL/GenBank/DDBJ databases">
        <authorList>
            <consortium name="NBRP consortium"/>
            <person name="Sawabe T."/>
            <person name="Meirelles P."/>
            <person name="Feng G."/>
            <person name="Sayaka M."/>
            <person name="Hattori M."/>
            <person name="Ohkuma M."/>
        </authorList>
    </citation>
    <scope>NUCLEOTIDE SEQUENCE [LARGE SCALE GENOMIC DNA]</scope>
    <source>
        <strain evidence="2">JCM 19231</strain>
    </source>
</reference>
<reference evidence="1 2" key="1">
    <citation type="submission" date="2015-01" db="EMBL/GenBank/DDBJ databases">
        <title>Vibrio sp. C1 JCM 19231 whole genome shotgun sequence.</title>
        <authorList>
            <person name="Sawabe T."/>
            <person name="Meirelles P."/>
            <person name="Feng G."/>
            <person name="Sayaka M."/>
            <person name="Hattori M."/>
            <person name="Ohkuma M."/>
        </authorList>
    </citation>
    <scope>NUCLEOTIDE SEQUENCE [LARGE SCALE GENOMIC DNA]</scope>
    <source>
        <strain evidence="2">JCM 19231</strain>
    </source>
</reference>
<dbReference type="AlphaFoldDB" id="A0A0B8NJN1"/>
<organism evidence="1 2">
    <name type="scientific">Vibrio ishigakensis</name>
    <dbReference type="NCBI Taxonomy" id="1481914"/>
    <lineage>
        <taxon>Bacteria</taxon>
        <taxon>Pseudomonadati</taxon>
        <taxon>Pseudomonadota</taxon>
        <taxon>Gammaproteobacteria</taxon>
        <taxon>Vibrionales</taxon>
        <taxon>Vibrionaceae</taxon>
        <taxon>Vibrio</taxon>
    </lineage>
</organism>
<evidence type="ECO:0000313" key="1">
    <source>
        <dbReference type="EMBL" id="GAM54880.1"/>
    </source>
</evidence>
<sequence>MEQLIEVAQPLCQEFLPEFEAKMAFYQGWEKGADYAEVCKQFRARSATWLYFQWAE</sequence>
<comment type="caution">
    <text evidence="1">The sequence shown here is derived from an EMBL/GenBank/DDBJ whole genome shotgun (WGS) entry which is preliminary data.</text>
</comment>